<protein>
    <submittedName>
        <fullName evidence="1">Sporulation histidine kinase inhibitor Sda</fullName>
    </submittedName>
</protein>
<dbReference type="InterPro" id="IPR036916">
    <property type="entry name" value="Sda_sf"/>
</dbReference>
<reference evidence="1" key="1">
    <citation type="submission" date="2018-12" db="EMBL/GenBank/DDBJ databases">
        <authorList>
            <person name="Sun L."/>
            <person name="Chen Z."/>
        </authorList>
    </citation>
    <scope>NUCLEOTIDE SEQUENCE [LARGE SCALE GENOMIC DNA]</scope>
    <source>
        <strain evidence="1">DSM 16012</strain>
    </source>
</reference>
<dbReference type="EMBL" id="QYTU02000009">
    <property type="protein sequence ID" value="RWR12579.1"/>
    <property type="molecule type" value="Genomic_DNA"/>
</dbReference>
<evidence type="ECO:0000313" key="2">
    <source>
        <dbReference type="Proteomes" id="UP000273811"/>
    </source>
</evidence>
<keyword evidence="2" id="KW-1185">Reference proteome</keyword>
<dbReference type="InterPro" id="IPR015064">
    <property type="entry name" value="Sda"/>
</dbReference>
<keyword evidence="1" id="KW-0649">Protein kinase inhibitor</keyword>
<organism evidence="1 2">
    <name type="scientific">Siminovitchia fortis</name>
    <dbReference type="NCBI Taxonomy" id="254758"/>
    <lineage>
        <taxon>Bacteria</taxon>
        <taxon>Bacillati</taxon>
        <taxon>Bacillota</taxon>
        <taxon>Bacilli</taxon>
        <taxon>Bacillales</taxon>
        <taxon>Bacillaceae</taxon>
        <taxon>Siminovitchia</taxon>
    </lineage>
</organism>
<evidence type="ECO:0000313" key="1">
    <source>
        <dbReference type="EMBL" id="RWR12579.1"/>
    </source>
</evidence>
<accession>A0A443IWX9</accession>
<dbReference type="Gene3D" id="1.10.287.1100">
    <property type="entry name" value="Sporulation inhibitor A"/>
    <property type="match status" value="1"/>
</dbReference>
<proteinExistence type="predicted"/>
<dbReference type="OrthoDB" id="2933732at2"/>
<dbReference type="Pfam" id="PF08970">
    <property type="entry name" value="Sda"/>
    <property type="match status" value="1"/>
</dbReference>
<dbReference type="SUPFAM" id="SSF100985">
    <property type="entry name" value="Sporulation inhibitor Sda"/>
    <property type="match status" value="1"/>
</dbReference>
<comment type="caution">
    <text evidence="1">The sequence shown here is derived from an EMBL/GenBank/DDBJ whole genome shotgun (WGS) entry which is preliminary data.</text>
</comment>
<dbReference type="AlphaFoldDB" id="A0A443IWX9"/>
<sequence>MKSLSDSDLIKAYIQAKKLELDPKFNQQLEAELQRRSISIHPDET</sequence>
<gene>
    <name evidence="1" type="ORF">D4N35_006050</name>
</gene>
<dbReference type="Proteomes" id="UP000273811">
    <property type="component" value="Unassembled WGS sequence"/>
</dbReference>
<name>A0A443IWX9_9BACI</name>
<dbReference type="RefSeq" id="WP_120071461.1">
    <property type="nucleotide sequence ID" value="NZ_CP126113.1"/>
</dbReference>